<dbReference type="GO" id="GO:0008270">
    <property type="term" value="F:zinc ion binding"/>
    <property type="evidence" value="ECO:0007669"/>
    <property type="project" value="UniProtKB-KW"/>
</dbReference>
<feature type="transmembrane region" description="Helical" evidence="4">
    <location>
        <begin position="20"/>
        <end position="38"/>
    </location>
</feature>
<dbReference type="OrthoDB" id="6270329at2759"/>
<keyword evidence="4" id="KW-1133">Transmembrane helix</keyword>
<dbReference type="Proteomes" id="UP000018144">
    <property type="component" value="Unassembled WGS sequence"/>
</dbReference>
<reference evidence="6 7" key="1">
    <citation type="journal article" date="2013" name="PLoS Genet.">
        <title>The genome and development-dependent transcriptomes of Pyronema confluens: a window into fungal evolution.</title>
        <authorList>
            <person name="Traeger S."/>
            <person name="Altegoer F."/>
            <person name="Freitag M."/>
            <person name="Gabaldon T."/>
            <person name="Kempken F."/>
            <person name="Kumar A."/>
            <person name="Marcet-Houben M."/>
            <person name="Poggeler S."/>
            <person name="Stajich J.E."/>
            <person name="Nowrousian M."/>
        </authorList>
    </citation>
    <scope>NUCLEOTIDE SEQUENCE [LARGE SCALE GENOMIC DNA]</scope>
    <source>
        <strain evidence="7">CBS 100304</strain>
        <tissue evidence="6">Vegetative mycelium</tissue>
    </source>
</reference>
<dbReference type="EMBL" id="HF935215">
    <property type="protein sequence ID" value="CCX04700.1"/>
    <property type="molecule type" value="Genomic_DNA"/>
</dbReference>
<name>U4L3R9_PYROM</name>
<protein>
    <submittedName>
        <fullName evidence="6">Similar to E3 ubiquitin-protein ligase TRIM31 acc. no. Q9BZY9</fullName>
    </submittedName>
</protein>
<keyword evidence="3" id="KW-0862">Zinc</keyword>
<evidence type="ECO:0000313" key="7">
    <source>
        <dbReference type="Proteomes" id="UP000018144"/>
    </source>
</evidence>
<evidence type="ECO:0000313" key="6">
    <source>
        <dbReference type="EMBL" id="CCX04700.1"/>
    </source>
</evidence>
<evidence type="ECO:0000256" key="4">
    <source>
        <dbReference type="SAM" id="Phobius"/>
    </source>
</evidence>
<dbReference type="AlphaFoldDB" id="U4L3R9"/>
<dbReference type="InterPro" id="IPR013083">
    <property type="entry name" value="Znf_RING/FYVE/PHD"/>
</dbReference>
<proteinExistence type="predicted"/>
<dbReference type="Pfam" id="PF13445">
    <property type="entry name" value="zf-RING_UBOX"/>
    <property type="match status" value="1"/>
</dbReference>
<evidence type="ECO:0000256" key="3">
    <source>
        <dbReference type="ARBA" id="ARBA00022833"/>
    </source>
</evidence>
<evidence type="ECO:0000256" key="1">
    <source>
        <dbReference type="ARBA" id="ARBA00022723"/>
    </source>
</evidence>
<evidence type="ECO:0000259" key="5">
    <source>
        <dbReference type="Pfam" id="PF13445"/>
    </source>
</evidence>
<gene>
    <name evidence="6" type="ORF">PCON_03364</name>
</gene>
<dbReference type="InterPro" id="IPR027370">
    <property type="entry name" value="Znf-RING_euk"/>
</dbReference>
<keyword evidence="4" id="KW-0472">Membrane</keyword>
<keyword evidence="7" id="KW-1185">Reference proteome</keyword>
<sequence length="137" mass="15141">MTYLDDVLSIPGIKDRMSDLRYIRAMILPCFYVIFATASDYASSSSKSSPQLILCPDHRCPSRYHYVSECSEHVTITKLFQIIQGVPIAATTGTLDINKTRDALLNELQCPICYDTVKKPVTGNCGHTACMEAETAA</sequence>
<evidence type="ECO:0000256" key="2">
    <source>
        <dbReference type="ARBA" id="ARBA00022771"/>
    </source>
</evidence>
<keyword evidence="2" id="KW-0863">Zinc-finger</keyword>
<keyword evidence="4" id="KW-0812">Transmembrane</keyword>
<dbReference type="SUPFAM" id="SSF57850">
    <property type="entry name" value="RING/U-box"/>
    <property type="match status" value="1"/>
</dbReference>
<feature type="domain" description="Zinc finger RING-type eukaryotic" evidence="5">
    <location>
        <begin position="110"/>
        <end position="132"/>
    </location>
</feature>
<dbReference type="Gene3D" id="3.30.40.10">
    <property type="entry name" value="Zinc/RING finger domain, C3HC4 (zinc finger)"/>
    <property type="match status" value="1"/>
</dbReference>
<keyword evidence="1" id="KW-0479">Metal-binding</keyword>
<accession>U4L3R9</accession>
<organism evidence="6 7">
    <name type="scientific">Pyronema omphalodes (strain CBS 100304)</name>
    <name type="common">Pyronema confluens</name>
    <dbReference type="NCBI Taxonomy" id="1076935"/>
    <lineage>
        <taxon>Eukaryota</taxon>
        <taxon>Fungi</taxon>
        <taxon>Dikarya</taxon>
        <taxon>Ascomycota</taxon>
        <taxon>Pezizomycotina</taxon>
        <taxon>Pezizomycetes</taxon>
        <taxon>Pezizales</taxon>
        <taxon>Pyronemataceae</taxon>
        <taxon>Pyronema</taxon>
    </lineage>
</organism>